<feature type="transmembrane region" description="Helical" evidence="1">
    <location>
        <begin position="337"/>
        <end position="361"/>
    </location>
</feature>
<dbReference type="Proteomes" id="UP001519271">
    <property type="component" value="Unassembled WGS sequence"/>
</dbReference>
<comment type="caution">
    <text evidence="2">The sequence shown here is derived from an EMBL/GenBank/DDBJ whole genome shotgun (WGS) entry which is preliminary data.</text>
</comment>
<evidence type="ECO:0000256" key="1">
    <source>
        <dbReference type="SAM" id="Phobius"/>
    </source>
</evidence>
<feature type="transmembrane region" description="Helical" evidence="1">
    <location>
        <begin position="562"/>
        <end position="580"/>
    </location>
</feature>
<feature type="transmembrane region" description="Helical" evidence="1">
    <location>
        <begin position="587"/>
        <end position="608"/>
    </location>
</feature>
<reference evidence="2 3" key="1">
    <citation type="submission" date="2021-03" db="EMBL/GenBank/DDBJ databases">
        <title>Genomic Encyclopedia of Type Strains, Phase IV (KMG-IV): sequencing the most valuable type-strain genomes for metagenomic binning, comparative biology and taxonomic classification.</title>
        <authorList>
            <person name="Goeker M."/>
        </authorList>
    </citation>
    <scope>NUCLEOTIDE SEQUENCE [LARGE SCALE GENOMIC DNA]</scope>
    <source>
        <strain evidence="2 3">DSM 6139</strain>
    </source>
</reference>
<gene>
    <name evidence="2" type="ORF">J2Z34_003501</name>
</gene>
<keyword evidence="1" id="KW-0472">Membrane</keyword>
<feature type="transmembrane region" description="Helical" evidence="1">
    <location>
        <begin position="430"/>
        <end position="452"/>
    </location>
</feature>
<organism evidence="2 3">
    <name type="scientific">Youngiibacter multivorans</name>
    <dbReference type="NCBI Taxonomy" id="937251"/>
    <lineage>
        <taxon>Bacteria</taxon>
        <taxon>Bacillati</taxon>
        <taxon>Bacillota</taxon>
        <taxon>Clostridia</taxon>
        <taxon>Eubacteriales</taxon>
        <taxon>Clostridiaceae</taxon>
        <taxon>Youngiibacter</taxon>
    </lineage>
</organism>
<feature type="transmembrane region" description="Helical" evidence="1">
    <location>
        <begin position="510"/>
        <end position="529"/>
    </location>
</feature>
<dbReference type="InterPro" id="IPR029058">
    <property type="entry name" value="AB_hydrolase_fold"/>
</dbReference>
<name>A0ABS4G8X1_9CLOT</name>
<keyword evidence="3" id="KW-1185">Reference proteome</keyword>
<keyword evidence="1" id="KW-0812">Transmembrane</keyword>
<evidence type="ECO:0000313" key="3">
    <source>
        <dbReference type="Proteomes" id="UP001519271"/>
    </source>
</evidence>
<keyword evidence="1" id="KW-1133">Transmembrane helix</keyword>
<protein>
    <submittedName>
        <fullName evidence="2">Uncharacterized protein</fullName>
    </submittedName>
</protein>
<dbReference type="EMBL" id="JAGGKC010000056">
    <property type="protein sequence ID" value="MBP1920979.1"/>
    <property type="molecule type" value="Genomic_DNA"/>
</dbReference>
<dbReference type="Gene3D" id="3.40.50.1820">
    <property type="entry name" value="alpha/beta hydrolase"/>
    <property type="match status" value="1"/>
</dbReference>
<accession>A0ABS4G8X1</accession>
<dbReference type="SUPFAM" id="SSF53474">
    <property type="entry name" value="alpha/beta-Hydrolases"/>
    <property type="match status" value="1"/>
</dbReference>
<feature type="transmembrane region" description="Helical" evidence="1">
    <location>
        <begin position="15"/>
        <end position="36"/>
    </location>
</feature>
<evidence type="ECO:0000313" key="2">
    <source>
        <dbReference type="EMBL" id="MBP1920979.1"/>
    </source>
</evidence>
<sequence length="609" mass="65666">MTNQLSSTSARRKGAVRFFAISLAILIISSFFIWGFQTSWGQVRIERLTIMGSGGAKISTLIYIPKNATKESPAPGVVIYHGRSNQAHSNDTWSMELARRGMVVLSPDLSGGGESDVTDRIPQAIDVTAYALNNLDIIKKDNLNIIGYSAGSHNVLVSTGVFGPKLRSALGVFGPFMVKLTGNLDKIAGFKTNYGLIKSTADQYDYFFIGDPQANNAAISAAINKGIPMESGKDYVFNEQGNSTRYTEVGGTLHQTGNISSETIAAILNFERTYSEFPIDLADNDQVWKLQQLFSGIASINMLFLLAATIGLMLEFNFFSSLTNVRPEKKAQRGAKAWATDILFTFVIPAAIFVHVSAYAMAFLPKTKLLSSAALNGIMAWLLVLALIGGTRLIIKTSSRKKAGEVLDLSDFSLGAEGVTKLKLANIGKAILLGVGIVTFFGLIMTVLEVYLGINIQVWNLATFLKPSGYRVLTSIPYMLIIFTVMFVGNLSQRILPSTGNAKKDMIISVTVNAVLTASALFVLLLIQYGGSLVIGTGQTIIPQIDVYGTGKDTSSGALDFAFGYCFMMGGTTAVVTYIYRKYGNILAPVVTCAIFAGLFTTLGMAFVI</sequence>
<feature type="transmembrane region" description="Helical" evidence="1">
    <location>
        <begin position="293"/>
        <end position="316"/>
    </location>
</feature>
<dbReference type="RefSeq" id="WP_209461126.1">
    <property type="nucleotide sequence ID" value="NZ_JAGGKC010000056.1"/>
</dbReference>
<feature type="transmembrane region" description="Helical" evidence="1">
    <location>
        <begin position="373"/>
        <end position="395"/>
    </location>
</feature>
<feature type="transmembrane region" description="Helical" evidence="1">
    <location>
        <begin position="472"/>
        <end position="489"/>
    </location>
</feature>
<proteinExistence type="predicted"/>